<sequence length="123" mass="14554">MDKISVFLDDYRREPEGYVLVQTMDECIKILQNYEIEHLSLDHDLLSKTRNGYMLVQKMVKQKLFANRITIHSANFVGAKAMYNYLKQAQMNLLMPRSIEVSIRALPLHYFPPGYLQFYKETM</sequence>
<gene>
    <name evidence="2" type="ORF">P4T90_12415</name>
</gene>
<proteinExistence type="predicted"/>
<dbReference type="Pfam" id="PF20274">
    <property type="entry name" value="cREC_REC"/>
    <property type="match status" value="1"/>
</dbReference>
<dbReference type="EMBL" id="JARMAB010000017">
    <property type="protein sequence ID" value="MED1203869.1"/>
    <property type="molecule type" value="Genomic_DNA"/>
</dbReference>
<dbReference type="RefSeq" id="WP_066268088.1">
    <property type="nucleotide sequence ID" value="NZ_JARMAB010000017.1"/>
</dbReference>
<name>A0ABU6MGR1_9BACI</name>
<dbReference type="InterPro" id="IPR046909">
    <property type="entry name" value="cREC_REC"/>
</dbReference>
<reference evidence="2 3" key="1">
    <citation type="submission" date="2023-03" db="EMBL/GenBank/DDBJ databases">
        <title>Bacillus Genome Sequencing.</title>
        <authorList>
            <person name="Dunlap C."/>
        </authorList>
    </citation>
    <scope>NUCLEOTIDE SEQUENCE [LARGE SCALE GENOMIC DNA]</scope>
    <source>
        <strain evidence="2 3">B-23453</strain>
    </source>
</reference>
<dbReference type="Proteomes" id="UP001341444">
    <property type="component" value="Unassembled WGS sequence"/>
</dbReference>
<evidence type="ECO:0000259" key="1">
    <source>
        <dbReference type="Pfam" id="PF20274"/>
    </source>
</evidence>
<organism evidence="2 3">
    <name type="scientific">Heyndrickxia acidicola</name>
    <dbReference type="NCBI Taxonomy" id="209389"/>
    <lineage>
        <taxon>Bacteria</taxon>
        <taxon>Bacillati</taxon>
        <taxon>Bacillota</taxon>
        <taxon>Bacilli</taxon>
        <taxon>Bacillales</taxon>
        <taxon>Bacillaceae</taxon>
        <taxon>Heyndrickxia</taxon>
    </lineage>
</organism>
<comment type="caution">
    <text evidence="2">The sequence shown here is derived from an EMBL/GenBank/DDBJ whole genome shotgun (WGS) entry which is preliminary data.</text>
</comment>
<feature type="domain" description="Cyclic-phosphate processing Receiver" evidence="1">
    <location>
        <begin position="4"/>
        <end position="88"/>
    </location>
</feature>
<protein>
    <recommendedName>
        <fullName evidence="1">Cyclic-phosphate processing Receiver domain-containing protein</fullName>
    </recommendedName>
</protein>
<evidence type="ECO:0000313" key="3">
    <source>
        <dbReference type="Proteomes" id="UP001341444"/>
    </source>
</evidence>
<keyword evidence="3" id="KW-1185">Reference proteome</keyword>
<evidence type="ECO:0000313" key="2">
    <source>
        <dbReference type="EMBL" id="MED1203869.1"/>
    </source>
</evidence>
<accession>A0ABU6MGR1</accession>